<evidence type="ECO:0000313" key="2">
    <source>
        <dbReference type="Proteomes" id="UP000192223"/>
    </source>
</evidence>
<evidence type="ECO:0000313" key="3">
    <source>
        <dbReference type="RefSeq" id="XP_018332551.1"/>
    </source>
</evidence>
<protein>
    <submittedName>
        <fullName evidence="3">Uncharacterized protein LOC108742041</fullName>
    </submittedName>
</protein>
<name>A0A1W4X8W3_AGRPL</name>
<sequence length="130" mass="14825">MKLPFYTVFGPSIRRNYRTLKTVCSYRFLNTSVIYAGFLGFIGLILSLFDVVRIIKAGPVLPCVMWRARIRTGSVVSPECERDFRLMSLVFSLEYYFLLIIGTATSKLKKGRHIPIYENLATKVCCGRLG</sequence>
<dbReference type="RefSeq" id="XP_018332551.1">
    <property type="nucleotide sequence ID" value="XM_018477049.1"/>
</dbReference>
<dbReference type="GeneID" id="108742041"/>
<keyword evidence="1" id="KW-1133">Transmembrane helix</keyword>
<dbReference type="OrthoDB" id="7700731at2759"/>
<keyword evidence="2" id="KW-1185">Reference proteome</keyword>
<organism evidence="2 3">
    <name type="scientific">Agrilus planipennis</name>
    <name type="common">Emerald ash borer</name>
    <name type="synonym">Agrilus marcopoli</name>
    <dbReference type="NCBI Taxonomy" id="224129"/>
    <lineage>
        <taxon>Eukaryota</taxon>
        <taxon>Metazoa</taxon>
        <taxon>Ecdysozoa</taxon>
        <taxon>Arthropoda</taxon>
        <taxon>Hexapoda</taxon>
        <taxon>Insecta</taxon>
        <taxon>Pterygota</taxon>
        <taxon>Neoptera</taxon>
        <taxon>Endopterygota</taxon>
        <taxon>Coleoptera</taxon>
        <taxon>Polyphaga</taxon>
        <taxon>Elateriformia</taxon>
        <taxon>Buprestoidea</taxon>
        <taxon>Buprestidae</taxon>
        <taxon>Agrilinae</taxon>
        <taxon>Agrilus</taxon>
    </lineage>
</organism>
<gene>
    <name evidence="3" type="primary">LOC108742041</name>
</gene>
<dbReference type="AlphaFoldDB" id="A0A1W4X8W3"/>
<dbReference type="KEGG" id="apln:108742041"/>
<keyword evidence="1" id="KW-0472">Membrane</keyword>
<reference evidence="3" key="1">
    <citation type="submission" date="2025-08" db="UniProtKB">
        <authorList>
            <consortium name="RefSeq"/>
        </authorList>
    </citation>
    <scope>IDENTIFICATION</scope>
    <source>
        <tissue evidence="3">Entire body</tissue>
    </source>
</reference>
<feature type="transmembrane region" description="Helical" evidence="1">
    <location>
        <begin position="28"/>
        <end position="49"/>
    </location>
</feature>
<dbReference type="STRING" id="224129.A0A1W4X8W3"/>
<dbReference type="Proteomes" id="UP000192223">
    <property type="component" value="Unplaced"/>
</dbReference>
<evidence type="ECO:0000256" key="1">
    <source>
        <dbReference type="SAM" id="Phobius"/>
    </source>
</evidence>
<accession>A0A1W4X8W3</accession>
<proteinExistence type="predicted"/>
<keyword evidence="1" id="KW-0812">Transmembrane</keyword>
<dbReference type="InParanoid" id="A0A1W4X8W3"/>